<dbReference type="Pfam" id="PF10257">
    <property type="entry name" value="RAI16-like"/>
    <property type="match status" value="1"/>
</dbReference>
<organism evidence="4 5">
    <name type="scientific">Apodemus speciosus</name>
    <name type="common">Large Japanese field mouse</name>
    <dbReference type="NCBI Taxonomy" id="105296"/>
    <lineage>
        <taxon>Eukaryota</taxon>
        <taxon>Metazoa</taxon>
        <taxon>Chordata</taxon>
        <taxon>Craniata</taxon>
        <taxon>Vertebrata</taxon>
        <taxon>Euteleostomi</taxon>
        <taxon>Mammalia</taxon>
        <taxon>Eutheria</taxon>
        <taxon>Euarchontoglires</taxon>
        <taxon>Glires</taxon>
        <taxon>Rodentia</taxon>
        <taxon>Myomorpha</taxon>
        <taxon>Muroidea</taxon>
        <taxon>Muridae</taxon>
        <taxon>Murinae</taxon>
        <taxon>Apodemus</taxon>
    </lineage>
</organism>
<dbReference type="InterPro" id="IPR019384">
    <property type="entry name" value="FHIP"/>
</dbReference>
<dbReference type="Pfam" id="PF19314">
    <property type="entry name" value="DUF5917"/>
    <property type="match status" value="1"/>
</dbReference>
<reference evidence="4 5" key="1">
    <citation type="submission" date="2024-08" db="EMBL/GenBank/DDBJ databases">
        <title>The draft genome of Apodemus speciosus.</title>
        <authorList>
            <person name="Nabeshima K."/>
            <person name="Suzuki S."/>
            <person name="Onuma M."/>
        </authorList>
    </citation>
    <scope>NUCLEOTIDE SEQUENCE [LARGE SCALE GENOMIC DNA]</scope>
    <source>
        <strain evidence="4">IB14-021</strain>
    </source>
</reference>
<protein>
    <submittedName>
        <fullName evidence="4">FHF complex subunit HOOK interacting protein 2B</fullName>
    </submittedName>
</protein>
<evidence type="ECO:0000256" key="1">
    <source>
        <dbReference type="ARBA" id="ARBA00024336"/>
    </source>
</evidence>
<comment type="caution">
    <text evidence="4">The sequence shown here is derived from an EMBL/GenBank/DDBJ whole genome shotgun (WGS) entry which is preliminary data.</text>
</comment>
<name>A0ABQ0FIJ3_APOSI</name>
<feature type="domain" description="FHF complex subunit HOOK-interacting protein C-terminal" evidence="3">
    <location>
        <begin position="725"/>
        <end position="801"/>
    </location>
</feature>
<evidence type="ECO:0000313" key="4">
    <source>
        <dbReference type="EMBL" id="GAB1299072.1"/>
    </source>
</evidence>
<proteinExistence type="inferred from homology"/>
<feature type="region of interest" description="Disordered" evidence="2">
    <location>
        <begin position="254"/>
        <end position="289"/>
    </location>
</feature>
<feature type="compositionally biased region" description="Basic and acidic residues" evidence="2">
    <location>
        <begin position="267"/>
        <end position="276"/>
    </location>
</feature>
<evidence type="ECO:0000313" key="5">
    <source>
        <dbReference type="Proteomes" id="UP001623349"/>
    </source>
</evidence>
<comment type="similarity">
    <text evidence="1">Belongs to the FHIP family.</text>
</comment>
<feature type="region of interest" description="Disordered" evidence="2">
    <location>
        <begin position="581"/>
        <end position="601"/>
    </location>
</feature>
<dbReference type="PANTHER" id="PTHR21705:SF9">
    <property type="entry name" value="FHF COMPLEX SUBUNIT HOOK-INTERACTING PROTEIN 2B"/>
    <property type="match status" value="1"/>
</dbReference>
<evidence type="ECO:0000256" key="2">
    <source>
        <dbReference type="SAM" id="MobiDB-lite"/>
    </source>
</evidence>
<dbReference type="InterPro" id="IPR045668">
    <property type="entry name" value="FHIP_KELAA_motif"/>
</dbReference>
<evidence type="ECO:0000259" key="3">
    <source>
        <dbReference type="Pfam" id="PF19314"/>
    </source>
</evidence>
<gene>
    <name evidence="4" type="ORF">APTSU1_001430800</name>
</gene>
<dbReference type="InterPro" id="IPR045669">
    <property type="entry name" value="FHIP_C"/>
</dbReference>
<dbReference type="PANTHER" id="PTHR21705">
    <property type="entry name" value="RAI16 PROTEIN-RELATED"/>
    <property type="match status" value="1"/>
</dbReference>
<keyword evidence="5" id="KW-1185">Reference proteome</keyword>
<accession>A0ABQ0FIJ3</accession>
<dbReference type="Pfam" id="PF19311">
    <property type="entry name" value="KELAA"/>
    <property type="match status" value="1"/>
</dbReference>
<dbReference type="Proteomes" id="UP001623349">
    <property type="component" value="Unassembled WGS sequence"/>
</dbReference>
<sequence length="852" mass="93658">MLSRLGALLQEAVGTTTGNRSSRTEFRLSMEVVALSDISPQEGREPSIDLLQAFVEHWKGITHYYIESTDENTPAKKTDIPWRLKQMLDILVYEEKQQASSGEAGPCLEYLLQHKILETLCTLGKAESRICGCSSHLYKMGSEGQQDGSVGKVLATKPDNLISVPGIHMGGENGMRQQVFQFFSKVLAQVQHPLLHYLSVHRPVQKLLRLGGSVSGSLTEKEEVQLTSVLCSKIQQDPELLAYILEGKKIIGKKKTARESTAPPKDTAGHRDKDCPHSGAPSRDPGLDKEHCDVPALSIHLPAETEGPENGPGESNLITSLLGLCKSKKSRLALKAQENILLLVSVASPAAATYLTQSTSCCVALAEHLCQLYRSMPACLDPADIATLEGISWRLPSAPSDETAFPGKEALAAFLGWFDYCDHLITEAHAVVADALAKAVAEKLFVETLQPQLLHVSEQSILTSTALLTALLRQLRSPALLQEAMTFLLGTEQQPAAIEDSPHTLGTHLIMHCDHLSDEISIATLRLFEELLQKPHERAIRSLVLQNLEGRLYVARGSPEPESYEDTLDLEEDPYFTDGFLDSGLQPSTRPPPAPATSSDGKTAVTEIVNSFLCLVPEEAKTSAFLEENGYDTYVHDAYGLFQECSSRVAHWGWPLGPAPLDSHEPERPFFEGRFLQVLFDRIARILDQVAIKTMPSRAPGWALEGLSTRVDPFGSSAPQPLYLSPPYSLNLQVTSVLSRLALFPHPHIHEYLLDPYISLAPGCRSLFSVLVRVIGDLMQRIQRVPQFSGKLLLVRKQLMGQIPGEHLDHQTLLQGVVVLEEFCKELAAIAFVKFPPHGPYLNFSPPPEGQV</sequence>
<dbReference type="EMBL" id="BAAFST010000014">
    <property type="protein sequence ID" value="GAB1299072.1"/>
    <property type="molecule type" value="Genomic_DNA"/>
</dbReference>